<evidence type="ECO:0000313" key="4">
    <source>
        <dbReference type="WBParaSite" id="SPAL_0000631600.1"/>
    </source>
</evidence>
<dbReference type="AlphaFoldDB" id="A0A0N5BK51"/>
<dbReference type="WBParaSite" id="SPAL_0000631600.1">
    <property type="protein sequence ID" value="SPAL_0000631600.1"/>
    <property type="gene ID" value="SPAL_0000631600"/>
</dbReference>
<protein>
    <submittedName>
        <fullName evidence="4">BPTI/Kunitz inhibitor domain-containing protein</fullName>
    </submittedName>
</protein>
<dbReference type="SMART" id="SM00131">
    <property type="entry name" value="KU"/>
    <property type="match status" value="1"/>
</dbReference>
<proteinExistence type="predicted"/>
<sequence length="202" mass="22596">MKFKRNYIRIFFITFVSLTILKQCAEAVDEKTQYCNLPKSPGNCKDKIQRFYYDPIWMMCLAFVYTGCDGNGNSFNTKAECEHSCLRSDGTSCLGPNKPKPVIKQGTDCDSTECPEGYKCARGAFHFECCHETDYKNLNEAYESKCPDGSEASGVFTFYFQPTIAKTCDDLVCEDGKKCVQVNSDFAKCCGAPTGNKTSTKN</sequence>
<dbReference type="InterPro" id="IPR052861">
    <property type="entry name" value="BPTI/Kunitz_domain"/>
</dbReference>
<keyword evidence="1" id="KW-0732">Signal</keyword>
<dbReference type="InterPro" id="IPR002223">
    <property type="entry name" value="Kunitz_BPTI"/>
</dbReference>
<dbReference type="GO" id="GO:0004867">
    <property type="term" value="F:serine-type endopeptidase inhibitor activity"/>
    <property type="evidence" value="ECO:0007669"/>
    <property type="project" value="InterPro"/>
</dbReference>
<dbReference type="InterPro" id="IPR036880">
    <property type="entry name" value="Kunitz_BPTI_sf"/>
</dbReference>
<keyword evidence="3" id="KW-1185">Reference proteome</keyword>
<dbReference type="SUPFAM" id="SSF57362">
    <property type="entry name" value="BPTI-like"/>
    <property type="match status" value="1"/>
</dbReference>
<feature type="chain" id="PRO_5005894498" evidence="1">
    <location>
        <begin position="28"/>
        <end position="202"/>
    </location>
</feature>
<dbReference type="CDD" id="cd00109">
    <property type="entry name" value="Kunitz-type"/>
    <property type="match status" value="1"/>
</dbReference>
<dbReference type="PROSITE" id="PS50279">
    <property type="entry name" value="BPTI_KUNITZ_2"/>
    <property type="match status" value="1"/>
</dbReference>
<organism evidence="3 4">
    <name type="scientific">Strongyloides papillosus</name>
    <name type="common">Intestinal threadworm</name>
    <dbReference type="NCBI Taxonomy" id="174720"/>
    <lineage>
        <taxon>Eukaryota</taxon>
        <taxon>Metazoa</taxon>
        <taxon>Ecdysozoa</taxon>
        <taxon>Nematoda</taxon>
        <taxon>Chromadorea</taxon>
        <taxon>Rhabditida</taxon>
        <taxon>Tylenchina</taxon>
        <taxon>Panagrolaimomorpha</taxon>
        <taxon>Strongyloidoidea</taxon>
        <taxon>Strongyloididae</taxon>
        <taxon>Strongyloides</taxon>
    </lineage>
</organism>
<evidence type="ECO:0000313" key="3">
    <source>
        <dbReference type="Proteomes" id="UP000046392"/>
    </source>
</evidence>
<feature type="domain" description="BPTI/Kunitz inhibitor" evidence="2">
    <location>
        <begin position="35"/>
        <end position="85"/>
    </location>
</feature>
<evidence type="ECO:0000259" key="2">
    <source>
        <dbReference type="PROSITE" id="PS50279"/>
    </source>
</evidence>
<dbReference type="Gene3D" id="4.10.410.10">
    <property type="entry name" value="Pancreatic trypsin inhibitor Kunitz domain"/>
    <property type="match status" value="1"/>
</dbReference>
<dbReference type="Pfam" id="PF00014">
    <property type="entry name" value="Kunitz_BPTI"/>
    <property type="match status" value="1"/>
</dbReference>
<dbReference type="InterPro" id="IPR020901">
    <property type="entry name" value="Prtase_inh_Kunz-CS"/>
</dbReference>
<dbReference type="STRING" id="174720.A0A0N5BK51"/>
<dbReference type="PROSITE" id="PS00280">
    <property type="entry name" value="BPTI_KUNITZ_1"/>
    <property type="match status" value="1"/>
</dbReference>
<dbReference type="PANTHER" id="PTHR47248:SF7">
    <property type="entry name" value="BPTI_KUNITZ INHIBITOR DOMAIN-CONTAINING PROTEIN"/>
    <property type="match status" value="1"/>
</dbReference>
<name>A0A0N5BK51_STREA</name>
<accession>A0A0N5BK51</accession>
<feature type="signal peptide" evidence="1">
    <location>
        <begin position="1"/>
        <end position="27"/>
    </location>
</feature>
<dbReference type="PANTHER" id="PTHR47248">
    <property type="entry name" value="PROTEIN CBG06772"/>
    <property type="match status" value="1"/>
</dbReference>
<reference evidence="4" key="1">
    <citation type="submission" date="2017-02" db="UniProtKB">
        <authorList>
            <consortium name="WormBaseParasite"/>
        </authorList>
    </citation>
    <scope>IDENTIFICATION</scope>
</reference>
<evidence type="ECO:0000256" key="1">
    <source>
        <dbReference type="SAM" id="SignalP"/>
    </source>
</evidence>
<dbReference type="Proteomes" id="UP000046392">
    <property type="component" value="Unplaced"/>
</dbReference>
<dbReference type="PRINTS" id="PR00759">
    <property type="entry name" value="BASICPTASE"/>
</dbReference>